<reference evidence="3 4" key="1">
    <citation type="submission" date="2017-07" db="EMBL/GenBank/DDBJ databases">
        <authorList>
            <person name="Talla V."/>
            <person name="Backstrom N."/>
        </authorList>
    </citation>
    <scope>NUCLEOTIDE SEQUENCE [LARGE SCALE GENOMIC DNA]</scope>
</reference>
<evidence type="ECO:0000256" key="1">
    <source>
        <dbReference type="ARBA" id="ARBA00009835"/>
    </source>
</evidence>
<dbReference type="GO" id="GO:0016020">
    <property type="term" value="C:membrane"/>
    <property type="evidence" value="ECO:0007669"/>
    <property type="project" value="GOC"/>
</dbReference>
<gene>
    <name evidence="3" type="ORF">LSINAPIS_LOCUS14690</name>
</gene>
<feature type="domain" description="Neutral/alkaline non-lysosomal ceramidase C-terminal" evidence="2">
    <location>
        <begin position="10"/>
        <end position="96"/>
    </location>
</feature>
<name>A0A5E4R3Z1_9NEOP</name>
<dbReference type="PANTHER" id="PTHR12670:SF1">
    <property type="entry name" value="NEUTRAL CERAMIDASE"/>
    <property type="match status" value="1"/>
</dbReference>
<sequence length="97" mass="11446">MLCPSLFSPRHGRWYATVEKREDEEAWVVVATDADWETKFMWFRNSQILGTSHVVIEWEIPQGTPSGTYRIHHYGNYKYILGGIYPYHGFSDSFEVR</sequence>
<dbReference type="Proteomes" id="UP000324832">
    <property type="component" value="Unassembled WGS sequence"/>
</dbReference>
<dbReference type="GO" id="GO:0005576">
    <property type="term" value="C:extracellular region"/>
    <property type="evidence" value="ECO:0007669"/>
    <property type="project" value="TreeGrafter"/>
</dbReference>
<comment type="similarity">
    <text evidence="1">Belongs to the neutral ceramidase family.</text>
</comment>
<dbReference type="InterPro" id="IPR038445">
    <property type="entry name" value="NCDase_C_sf"/>
</dbReference>
<dbReference type="GO" id="GO:0046514">
    <property type="term" value="P:ceramide catabolic process"/>
    <property type="evidence" value="ECO:0007669"/>
    <property type="project" value="InterPro"/>
</dbReference>
<dbReference type="Pfam" id="PF17048">
    <property type="entry name" value="Ceramidse_alk_C"/>
    <property type="match status" value="1"/>
</dbReference>
<dbReference type="PANTHER" id="PTHR12670">
    <property type="entry name" value="CERAMIDASE"/>
    <property type="match status" value="1"/>
</dbReference>
<evidence type="ECO:0000259" key="2">
    <source>
        <dbReference type="Pfam" id="PF17048"/>
    </source>
</evidence>
<dbReference type="EMBL" id="FZQP02006927">
    <property type="protein sequence ID" value="VVD05076.1"/>
    <property type="molecule type" value="Genomic_DNA"/>
</dbReference>
<dbReference type="AlphaFoldDB" id="A0A5E4R3Z1"/>
<organism evidence="3 4">
    <name type="scientific">Leptidea sinapis</name>
    <dbReference type="NCBI Taxonomy" id="189913"/>
    <lineage>
        <taxon>Eukaryota</taxon>
        <taxon>Metazoa</taxon>
        <taxon>Ecdysozoa</taxon>
        <taxon>Arthropoda</taxon>
        <taxon>Hexapoda</taxon>
        <taxon>Insecta</taxon>
        <taxon>Pterygota</taxon>
        <taxon>Neoptera</taxon>
        <taxon>Endopterygota</taxon>
        <taxon>Lepidoptera</taxon>
        <taxon>Glossata</taxon>
        <taxon>Ditrysia</taxon>
        <taxon>Papilionoidea</taxon>
        <taxon>Pieridae</taxon>
        <taxon>Dismorphiinae</taxon>
        <taxon>Leptidea</taxon>
    </lineage>
</organism>
<dbReference type="GO" id="GO:0042759">
    <property type="term" value="P:long-chain fatty acid biosynthetic process"/>
    <property type="evidence" value="ECO:0007669"/>
    <property type="project" value="TreeGrafter"/>
</dbReference>
<dbReference type="InterPro" id="IPR006823">
    <property type="entry name" value="Ceramidase_alk"/>
</dbReference>
<dbReference type="GO" id="GO:0046512">
    <property type="term" value="P:sphingosine biosynthetic process"/>
    <property type="evidence" value="ECO:0007669"/>
    <property type="project" value="TreeGrafter"/>
</dbReference>
<proteinExistence type="inferred from homology"/>
<keyword evidence="4" id="KW-1185">Reference proteome</keyword>
<evidence type="ECO:0000313" key="4">
    <source>
        <dbReference type="Proteomes" id="UP000324832"/>
    </source>
</evidence>
<dbReference type="InterPro" id="IPR031331">
    <property type="entry name" value="NEUT/ALK_ceramidase_C"/>
</dbReference>
<accession>A0A5E4R3Z1</accession>
<evidence type="ECO:0000313" key="3">
    <source>
        <dbReference type="EMBL" id="VVD05076.1"/>
    </source>
</evidence>
<dbReference type="GO" id="GO:0017040">
    <property type="term" value="F:N-acylsphingosine amidohydrolase activity"/>
    <property type="evidence" value="ECO:0007669"/>
    <property type="project" value="InterPro"/>
</dbReference>
<protein>
    <recommendedName>
        <fullName evidence="2">Neutral/alkaline non-lysosomal ceramidase C-terminal domain-containing protein</fullName>
    </recommendedName>
</protein>
<dbReference type="Gene3D" id="2.60.40.2300">
    <property type="entry name" value="Neutral/alkaline non-lysosomal ceramidase, C-terminal domain"/>
    <property type="match status" value="1"/>
</dbReference>